<feature type="compositionally biased region" description="Acidic residues" evidence="1">
    <location>
        <begin position="85"/>
        <end position="100"/>
    </location>
</feature>
<name>A0AAV4C8A1_9GAST</name>
<proteinExistence type="predicted"/>
<dbReference type="Gene3D" id="3.60.10.10">
    <property type="entry name" value="Endonuclease/exonuclease/phosphatase"/>
    <property type="match status" value="1"/>
</dbReference>
<sequence>MAILLFISLVHLPSDVIRRQWTYKSPGDKSRNKIDYILIQKKFRNAVKTSKPLPEADCDSDHVPYLHKITDVITTDNSKVKLIEEEEEEEEYIEEEVEEEDGKKVAKTMK</sequence>
<keyword evidence="2" id="KW-0732">Signal</keyword>
<dbReference type="SUPFAM" id="SSF56219">
    <property type="entry name" value="DNase I-like"/>
    <property type="match status" value="1"/>
</dbReference>
<accession>A0AAV4C8A1</accession>
<feature type="signal peptide" evidence="2">
    <location>
        <begin position="1"/>
        <end position="18"/>
    </location>
</feature>
<evidence type="ECO:0000256" key="1">
    <source>
        <dbReference type="SAM" id="MobiDB-lite"/>
    </source>
</evidence>
<comment type="caution">
    <text evidence="3">The sequence shown here is derived from an EMBL/GenBank/DDBJ whole genome shotgun (WGS) entry which is preliminary data.</text>
</comment>
<reference evidence="3 4" key="1">
    <citation type="journal article" date="2021" name="Elife">
        <title>Chloroplast acquisition without the gene transfer in kleptoplastic sea slugs, Plakobranchus ocellatus.</title>
        <authorList>
            <person name="Maeda T."/>
            <person name="Takahashi S."/>
            <person name="Yoshida T."/>
            <person name="Shimamura S."/>
            <person name="Takaki Y."/>
            <person name="Nagai Y."/>
            <person name="Toyoda A."/>
            <person name="Suzuki Y."/>
            <person name="Arimoto A."/>
            <person name="Ishii H."/>
            <person name="Satoh N."/>
            <person name="Nishiyama T."/>
            <person name="Hasebe M."/>
            <person name="Maruyama T."/>
            <person name="Minagawa J."/>
            <person name="Obokata J."/>
            <person name="Shigenobu S."/>
        </authorList>
    </citation>
    <scope>NUCLEOTIDE SEQUENCE [LARGE SCALE GENOMIC DNA]</scope>
</reference>
<dbReference type="Proteomes" id="UP000735302">
    <property type="component" value="Unassembled WGS sequence"/>
</dbReference>
<keyword evidence="4" id="KW-1185">Reference proteome</keyword>
<evidence type="ECO:0000313" key="4">
    <source>
        <dbReference type="Proteomes" id="UP000735302"/>
    </source>
</evidence>
<dbReference type="AlphaFoldDB" id="A0AAV4C8A1"/>
<feature type="region of interest" description="Disordered" evidence="1">
    <location>
        <begin position="85"/>
        <end position="110"/>
    </location>
</feature>
<evidence type="ECO:0000256" key="2">
    <source>
        <dbReference type="SAM" id="SignalP"/>
    </source>
</evidence>
<dbReference type="InterPro" id="IPR036691">
    <property type="entry name" value="Endo/exonu/phosph_ase_sf"/>
</dbReference>
<protein>
    <submittedName>
        <fullName evidence="3">Craniofacial development protein 2</fullName>
    </submittedName>
</protein>
<feature type="chain" id="PRO_5043539805" evidence="2">
    <location>
        <begin position="19"/>
        <end position="110"/>
    </location>
</feature>
<dbReference type="EMBL" id="BLXT01005980">
    <property type="protein sequence ID" value="GFO27905.1"/>
    <property type="molecule type" value="Genomic_DNA"/>
</dbReference>
<organism evidence="3 4">
    <name type="scientific">Plakobranchus ocellatus</name>
    <dbReference type="NCBI Taxonomy" id="259542"/>
    <lineage>
        <taxon>Eukaryota</taxon>
        <taxon>Metazoa</taxon>
        <taxon>Spiralia</taxon>
        <taxon>Lophotrochozoa</taxon>
        <taxon>Mollusca</taxon>
        <taxon>Gastropoda</taxon>
        <taxon>Heterobranchia</taxon>
        <taxon>Euthyneura</taxon>
        <taxon>Panpulmonata</taxon>
        <taxon>Sacoglossa</taxon>
        <taxon>Placobranchoidea</taxon>
        <taxon>Plakobranchidae</taxon>
        <taxon>Plakobranchus</taxon>
    </lineage>
</organism>
<evidence type="ECO:0000313" key="3">
    <source>
        <dbReference type="EMBL" id="GFO27905.1"/>
    </source>
</evidence>
<gene>
    <name evidence="3" type="ORF">PoB_005441000</name>
</gene>